<sequence>GDPCDFYYGLLPPLDNGALPDIVGREQGNQNRTGH</sequence>
<name>A0A392UK06_9FABA</name>
<evidence type="ECO:0000313" key="1">
    <source>
        <dbReference type="EMBL" id="MCI73881.1"/>
    </source>
</evidence>
<protein>
    <submittedName>
        <fullName evidence="1">Uncharacterized protein</fullName>
    </submittedName>
</protein>
<proteinExistence type="predicted"/>
<reference evidence="1 2" key="1">
    <citation type="journal article" date="2018" name="Front. Plant Sci.">
        <title>Red Clover (Trifolium pratense) and Zigzag Clover (T. medium) - A Picture of Genomic Similarities and Differences.</title>
        <authorList>
            <person name="Dluhosova J."/>
            <person name="Istvanek J."/>
            <person name="Nedelnik J."/>
            <person name="Repkova J."/>
        </authorList>
    </citation>
    <scope>NUCLEOTIDE SEQUENCE [LARGE SCALE GENOMIC DNA]</scope>
    <source>
        <strain evidence="2">cv. 10/8</strain>
        <tissue evidence="1">Leaf</tissue>
    </source>
</reference>
<comment type="caution">
    <text evidence="1">The sequence shown here is derived from an EMBL/GenBank/DDBJ whole genome shotgun (WGS) entry which is preliminary data.</text>
</comment>
<organism evidence="1 2">
    <name type="scientific">Trifolium medium</name>
    <dbReference type="NCBI Taxonomy" id="97028"/>
    <lineage>
        <taxon>Eukaryota</taxon>
        <taxon>Viridiplantae</taxon>
        <taxon>Streptophyta</taxon>
        <taxon>Embryophyta</taxon>
        <taxon>Tracheophyta</taxon>
        <taxon>Spermatophyta</taxon>
        <taxon>Magnoliopsida</taxon>
        <taxon>eudicotyledons</taxon>
        <taxon>Gunneridae</taxon>
        <taxon>Pentapetalae</taxon>
        <taxon>rosids</taxon>
        <taxon>fabids</taxon>
        <taxon>Fabales</taxon>
        <taxon>Fabaceae</taxon>
        <taxon>Papilionoideae</taxon>
        <taxon>50 kb inversion clade</taxon>
        <taxon>NPAAA clade</taxon>
        <taxon>Hologalegina</taxon>
        <taxon>IRL clade</taxon>
        <taxon>Trifolieae</taxon>
        <taxon>Trifolium</taxon>
    </lineage>
</organism>
<keyword evidence="2" id="KW-1185">Reference proteome</keyword>
<dbReference type="EMBL" id="LXQA010848498">
    <property type="protein sequence ID" value="MCI73881.1"/>
    <property type="molecule type" value="Genomic_DNA"/>
</dbReference>
<feature type="non-terminal residue" evidence="1">
    <location>
        <position position="1"/>
    </location>
</feature>
<dbReference type="Proteomes" id="UP000265520">
    <property type="component" value="Unassembled WGS sequence"/>
</dbReference>
<accession>A0A392UK06</accession>
<dbReference type="AlphaFoldDB" id="A0A392UK06"/>
<evidence type="ECO:0000313" key="2">
    <source>
        <dbReference type="Proteomes" id="UP000265520"/>
    </source>
</evidence>